<evidence type="ECO:0000313" key="3">
    <source>
        <dbReference type="Proteomes" id="UP000326396"/>
    </source>
</evidence>
<feature type="region of interest" description="Disordered" evidence="1">
    <location>
        <begin position="1"/>
        <end position="24"/>
    </location>
</feature>
<dbReference type="AlphaFoldDB" id="A0A5N6NU56"/>
<name>A0A5N6NU56_9ASTR</name>
<accession>A0A5N6NU56</accession>
<dbReference type="EMBL" id="SZYD01000009">
    <property type="protein sequence ID" value="KAD5318236.1"/>
    <property type="molecule type" value="Genomic_DNA"/>
</dbReference>
<reference evidence="2 3" key="1">
    <citation type="submission" date="2019-05" db="EMBL/GenBank/DDBJ databases">
        <title>Mikania micrantha, genome provides insights into the molecular mechanism of rapid growth.</title>
        <authorList>
            <person name="Liu B."/>
        </authorList>
    </citation>
    <scope>NUCLEOTIDE SEQUENCE [LARGE SCALE GENOMIC DNA]</scope>
    <source>
        <strain evidence="2">NLD-2019</strain>
        <tissue evidence="2">Leaf</tissue>
    </source>
</reference>
<evidence type="ECO:0000313" key="2">
    <source>
        <dbReference type="EMBL" id="KAD5318236.1"/>
    </source>
</evidence>
<sequence>MRKLYHHNKGKIHPSPPPPPTTATDHLSLLPLAIAALAASLSPEDKEVLAYLLSCSATTTSITGKSFSGNIKTTNNHPPMFNCYCFSCYTNYWVRWDSSPNRQLIHEIIDAYEDGLMNNKKSVKSKKERKKNRVSPSADSPHAPPSAAEKAFHAPPKVEENRVNNDGDDGGDRDVLILATTSEKGSVRKIVNFIGERIWGVWGI</sequence>
<comment type="caution">
    <text evidence="2">The sequence shown here is derived from an EMBL/GenBank/DDBJ whole genome shotgun (WGS) entry which is preliminary data.</text>
</comment>
<evidence type="ECO:0000256" key="1">
    <source>
        <dbReference type="SAM" id="MobiDB-lite"/>
    </source>
</evidence>
<keyword evidence="3" id="KW-1185">Reference proteome</keyword>
<organism evidence="2 3">
    <name type="scientific">Mikania micrantha</name>
    <name type="common">bitter vine</name>
    <dbReference type="NCBI Taxonomy" id="192012"/>
    <lineage>
        <taxon>Eukaryota</taxon>
        <taxon>Viridiplantae</taxon>
        <taxon>Streptophyta</taxon>
        <taxon>Embryophyta</taxon>
        <taxon>Tracheophyta</taxon>
        <taxon>Spermatophyta</taxon>
        <taxon>Magnoliopsida</taxon>
        <taxon>eudicotyledons</taxon>
        <taxon>Gunneridae</taxon>
        <taxon>Pentapetalae</taxon>
        <taxon>asterids</taxon>
        <taxon>campanulids</taxon>
        <taxon>Asterales</taxon>
        <taxon>Asteraceae</taxon>
        <taxon>Asteroideae</taxon>
        <taxon>Heliantheae alliance</taxon>
        <taxon>Eupatorieae</taxon>
        <taxon>Mikania</taxon>
    </lineage>
</organism>
<feature type="compositionally biased region" description="Basic residues" evidence="1">
    <location>
        <begin position="121"/>
        <end position="133"/>
    </location>
</feature>
<gene>
    <name evidence="2" type="ORF">E3N88_18182</name>
</gene>
<dbReference type="Proteomes" id="UP000326396">
    <property type="component" value="Linkage Group LG17"/>
</dbReference>
<dbReference type="OrthoDB" id="1937859at2759"/>
<dbReference type="PANTHER" id="PTHR31903">
    <property type="entry name" value="F12F1.11-RELATED"/>
    <property type="match status" value="1"/>
</dbReference>
<feature type="compositionally biased region" description="Low complexity" evidence="1">
    <location>
        <begin position="134"/>
        <end position="148"/>
    </location>
</feature>
<feature type="compositionally biased region" description="Basic and acidic residues" evidence="1">
    <location>
        <begin position="150"/>
        <end position="171"/>
    </location>
</feature>
<dbReference type="PANTHER" id="PTHR31903:SF16">
    <property type="entry name" value="TRANSMEMBRANE PROTEIN"/>
    <property type="match status" value="1"/>
</dbReference>
<feature type="region of interest" description="Disordered" evidence="1">
    <location>
        <begin position="121"/>
        <end position="171"/>
    </location>
</feature>
<protein>
    <submittedName>
        <fullName evidence="2">Uncharacterized protein</fullName>
    </submittedName>
</protein>
<feature type="compositionally biased region" description="Basic residues" evidence="1">
    <location>
        <begin position="1"/>
        <end position="12"/>
    </location>
</feature>
<proteinExistence type="predicted"/>